<evidence type="ECO:0000313" key="1">
    <source>
        <dbReference type="EMBL" id="KAG0418841.1"/>
    </source>
</evidence>
<sequence length="225" mass="25407">MLFDQYDEVLKRLNVQGNDINGLNKRVDQIERAGTDHEAQELKSQLNDLEWRSRRQNLEIHGVCETEREGLLSVVNDAAKPGNTRGIIERFARQESRELWLSKKRALNRVSGTGHLYIAENMRQGRSLLWQVKEWARAKHYRFVWYRNGKVFVRQGEEAQARVALLLCPLKGSNGGRLVIPSEIAVDDNDVSICAASASVVAPMDSAELDIVSSDEGRPGRNVAL</sequence>
<name>A0AC60PH03_IXOPE</name>
<proteinExistence type="predicted"/>
<protein>
    <submittedName>
        <fullName evidence="1">Uncharacterized protein</fullName>
    </submittedName>
</protein>
<evidence type="ECO:0000313" key="2">
    <source>
        <dbReference type="Proteomes" id="UP000805193"/>
    </source>
</evidence>
<reference evidence="1 2" key="1">
    <citation type="journal article" date="2020" name="Cell">
        <title>Large-Scale Comparative Analyses of Tick Genomes Elucidate Their Genetic Diversity and Vector Capacities.</title>
        <authorList>
            <consortium name="Tick Genome and Microbiome Consortium (TIGMIC)"/>
            <person name="Jia N."/>
            <person name="Wang J."/>
            <person name="Shi W."/>
            <person name="Du L."/>
            <person name="Sun Y."/>
            <person name="Zhan W."/>
            <person name="Jiang J.F."/>
            <person name="Wang Q."/>
            <person name="Zhang B."/>
            <person name="Ji P."/>
            <person name="Bell-Sakyi L."/>
            <person name="Cui X.M."/>
            <person name="Yuan T.T."/>
            <person name="Jiang B.G."/>
            <person name="Yang W.F."/>
            <person name="Lam T.T."/>
            <person name="Chang Q.C."/>
            <person name="Ding S.J."/>
            <person name="Wang X.J."/>
            <person name="Zhu J.G."/>
            <person name="Ruan X.D."/>
            <person name="Zhao L."/>
            <person name="Wei J.T."/>
            <person name="Ye R.Z."/>
            <person name="Que T.C."/>
            <person name="Du C.H."/>
            <person name="Zhou Y.H."/>
            <person name="Cheng J.X."/>
            <person name="Dai P.F."/>
            <person name="Guo W.B."/>
            <person name="Han X.H."/>
            <person name="Huang E.J."/>
            <person name="Li L.F."/>
            <person name="Wei W."/>
            <person name="Gao Y.C."/>
            <person name="Liu J.Z."/>
            <person name="Shao H.Z."/>
            <person name="Wang X."/>
            <person name="Wang C.C."/>
            <person name="Yang T.C."/>
            <person name="Huo Q.B."/>
            <person name="Li W."/>
            <person name="Chen H.Y."/>
            <person name="Chen S.E."/>
            <person name="Zhou L.G."/>
            <person name="Ni X.B."/>
            <person name="Tian J.H."/>
            <person name="Sheng Y."/>
            <person name="Liu T."/>
            <person name="Pan Y.S."/>
            <person name="Xia L.Y."/>
            <person name="Li J."/>
            <person name="Zhao F."/>
            <person name="Cao W.C."/>
        </authorList>
    </citation>
    <scope>NUCLEOTIDE SEQUENCE [LARGE SCALE GENOMIC DNA]</scope>
    <source>
        <strain evidence="1">Iper-2018</strain>
    </source>
</reference>
<comment type="caution">
    <text evidence="1">The sequence shown here is derived from an EMBL/GenBank/DDBJ whole genome shotgun (WGS) entry which is preliminary data.</text>
</comment>
<gene>
    <name evidence="1" type="ORF">HPB47_004547</name>
</gene>
<dbReference type="EMBL" id="JABSTQ010010694">
    <property type="protein sequence ID" value="KAG0418841.1"/>
    <property type="molecule type" value="Genomic_DNA"/>
</dbReference>
<accession>A0AC60PH03</accession>
<organism evidence="1 2">
    <name type="scientific">Ixodes persulcatus</name>
    <name type="common">Taiga tick</name>
    <dbReference type="NCBI Taxonomy" id="34615"/>
    <lineage>
        <taxon>Eukaryota</taxon>
        <taxon>Metazoa</taxon>
        <taxon>Ecdysozoa</taxon>
        <taxon>Arthropoda</taxon>
        <taxon>Chelicerata</taxon>
        <taxon>Arachnida</taxon>
        <taxon>Acari</taxon>
        <taxon>Parasitiformes</taxon>
        <taxon>Ixodida</taxon>
        <taxon>Ixodoidea</taxon>
        <taxon>Ixodidae</taxon>
        <taxon>Ixodinae</taxon>
        <taxon>Ixodes</taxon>
    </lineage>
</organism>
<keyword evidence="2" id="KW-1185">Reference proteome</keyword>
<dbReference type="Proteomes" id="UP000805193">
    <property type="component" value="Unassembled WGS sequence"/>
</dbReference>